<dbReference type="EMBL" id="JBCDNA010000001">
    <property type="protein sequence ID" value="MEL4455560.1"/>
    <property type="molecule type" value="Genomic_DNA"/>
</dbReference>
<dbReference type="PANTHER" id="PTHR31223">
    <property type="entry name" value="LOG FAMILY PROTEIN YJL055W"/>
    <property type="match status" value="1"/>
</dbReference>
<keyword evidence="5" id="KW-1185">Reference proteome</keyword>
<keyword evidence="3" id="KW-0378">Hydrolase</keyword>
<dbReference type="PANTHER" id="PTHR31223:SF70">
    <property type="entry name" value="LOG FAMILY PROTEIN YJL055W"/>
    <property type="match status" value="1"/>
</dbReference>
<dbReference type="Proteomes" id="UP001474120">
    <property type="component" value="Unassembled WGS sequence"/>
</dbReference>
<keyword evidence="3" id="KW-0203">Cytokinin biosynthesis</keyword>
<dbReference type="Pfam" id="PF03641">
    <property type="entry name" value="Lysine_decarbox"/>
    <property type="match status" value="1"/>
</dbReference>
<accession>A0ABU9L3G3</accession>
<dbReference type="RefSeq" id="WP_342159414.1">
    <property type="nucleotide sequence ID" value="NZ_JBCDNA010000001.1"/>
</dbReference>
<proteinExistence type="inferred from homology"/>
<comment type="similarity">
    <text evidence="2 3">Belongs to the LOG family.</text>
</comment>
<evidence type="ECO:0000313" key="5">
    <source>
        <dbReference type="Proteomes" id="UP001474120"/>
    </source>
</evidence>
<dbReference type="Gene3D" id="3.40.50.450">
    <property type="match status" value="1"/>
</dbReference>
<comment type="catalytic activity">
    <reaction evidence="1">
        <text>AMP + H2O = D-ribose 5-phosphate + adenine</text>
        <dbReference type="Rhea" id="RHEA:20129"/>
        <dbReference type="ChEBI" id="CHEBI:15377"/>
        <dbReference type="ChEBI" id="CHEBI:16708"/>
        <dbReference type="ChEBI" id="CHEBI:78346"/>
        <dbReference type="ChEBI" id="CHEBI:456215"/>
        <dbReference type="EC" id="3.2.2.4"/>
    </reaction>
</comment>
<sequence length="193" mass="21071">MKRIAVFCGSSKGFNGDYAKAAVNLGNYFSKEGIGLVYGGGKIGMMGVIADTMIKNNSEVIGVIPGLLKHEEVAHTRISRMIVTRKMSKRKVKISKLVDGYIALPGGFGTLDEIFEALTLGQLGIEKKAIGILNINNFFDHSLLQLDHMVKEGFLKQENRDMIMVSASIEDLLSKMKSYKAPELSKVVNTVAS</sequence>
<dbReference type="EC" id="3.2.2.n1" evidence="3"/>
<evidence type="ECO:0000313" key="4">
    <source>
        <dbReference type="EMBL" id="MEL4455560.1"/>
    </source>
</evidence>
<evidence type="ECO:0000256" key="3">
    <source>
        <dbReference type="RuleBase" id="RU363015"/>
    </source>
</evidence>
<dbReference type="InterPro" id="IPR031100">
    <property type="entry name" value="LOG_fam"/>
</dbReference>
<dbReference type="NCBIfam" id="TIGR00730">
    <property type="entry name" value="Rossman fold protein, TIGR00730 family"/>
    <property type="match status" value="1"/>
</dbReference>
<evidence type="ECO:0000256" key="2">
    <source>
        <dbReference type="ARBA" id="ARBA00006763"/>
    </source>
</evidence>
<dbReference type="InterPro" id="IPR005269">
    <property type="entry name" value="LOG"/>
</dbReference>
<reference evidence="4 5" key="1">
    <citation type="submission" date="2024-04" db="EMBL/GenBank/DDBJ databases">
        <title>whole genome sequencing of Lutimonas vermicola strain IMCC1616.</title>
        <authorList>
            <person name="Bae S.S."/>
        </authorList>
    </citation>
    <scope>NUCLEOTIDE SEQUENCE [LARGE SCALE GENOMIC DNA]</scope>
    <source>
        <strain evidence="4 5">IMCC1616</strain>
    </source>
</reference>
<name>A0ABU9L3G3_9FLAO</name>
<protein>
    <recommendedName>
        <fullName evidence="3">Cytokinin riboside 5'-monophosphate phosphoribohydrolase</fullName>
        <ecNumber evidence="3">3.2.2.n1</ecNumber>
    </recommendedName>
</protein>
<evidence type="ECO:0000256" key="1">
    <source>
        <dbReference type="ARBA" id="ARBA00000274"/>
    </source>
</evidence>
<gene>
    <name evidence="4" type="ORF">AABB81_06600</name>
</gene>
<dbReference type="SUPFAM" id="SSF102405">
    <property type="entry name" value="MCP/YpsA-like"/>
    <property type="match status" value="1"/>
</dbReference>
<comment type="caution">
    <text evidence="4">The sequence shown here is derived from an EMBL/GenBank/DDBJ whole genome shotgun (WGS) entry which is preliminary data.</text>
</comment>
<organism evidence="4 5">
    <name type="scientific">Lutimonas vermicola</name>
    <dbReference type="NCBI Taxonomy" id="414288"/>
    <lineage>
        <taxon>Bacteria</taxon>
        <taxon>Pseudomonadati</taxon>
        <taxon>Bacteroidota</taxon>
        <taxon>Flavobacteriia</taxon>
        <taxon>Flavobacteriales</taxon>
        <taxon>Flavobacteriaceae</taxon>
        <taxon>Lutimonas</taxon>
    </lineage>
</organism>